<evidence type="ECO:0000313" key="2">
    <source>
        <dbReference type="Proteomes" id="UP001165063"/>
    </source>
</evidence>
<keyword evidence="2" id="KW-1185">Reference proteome</keyword>
<accession>A0A9W6YZX3</accession>
<reference evidence="1" key="1">
    <citation type="submission" date="2023-04" db="EMBL/GenBank/DDBJ databases">
        <title>Ambrosiozyma monospora NBRC 1965.</title>
        <authorList>
            <person name="Ichikawa N."/>
            <person name="Sato H."/>
            <person name="Tonouchi N."/>
        </authorList>
    </citation>
    <scope>NUCLEOTIDE SEQUENCE</scope>
    <source>
        <strain evidence="1">NBRC 1965</strain>
    </source>
</reference>
<dbReference type="OrthoDB" id="4088889at2759"/>
<dbReference type="AlphaFoldDB" id="A0A9W6YZX3"/>
<evidence type="ECO:0000313" key="1">
    <source>
        <dbReference type="EMBL" id="GMG32213.1"/>
    </source>
</evidence>
<dbReference type="Proteomes" id="UP001165063">
    <property type="component" value="Unassembled WGS sequence"/>
</dbReference>
<dbReference type="Pfam" id="PF17235">
    <property type="entry name" value="STD1"/>
    <property type="match status" value="1"/>
</dbReference>
<organism evidence="1 2">
    <name type="scientific">Ambrosiozyma monospora</name>
    <name type="common">Yeast</name>
    <name type="synonym">Endomycopsis monosporus</name>
    <dbReference type="NCBI Taxonomy" id="43982"/>
    <lineage>
        <taxon>Eukaryota</taxon>
        <taxon>Fungi</taxon>
        <taxon>Dikarya</taxon>
        <taxon>Ascomycota</taxon>
        <taxon>Saccharomycotina</taxon>
        <taxon>Pichiomycetes</taxon>
        <taxon>Pichiales</taxon>
        <taxon>Pichiaceae</taxon>
        <taxon>Ambrosiozyma</taxon>
    </lineage>
</organism>
<protein>
    <submittedName>
        <fullName evidence="1">Unnamed protein product</fullName>
    </submittedName>
</protein>
<sequence>MLKLLWPQNDASFLDPDNRSSHIEINIPTYQHGVKEDSMDLQIKSLLYTYKKFRIYKLDHFVDTSDNVSDEYVQLTYSDKPKYDEILDSISMSRSDHSSDSYLINEKLDAIYNVHYFKKMFLDDPYRILIDFPKNKFRSMMILSDAPNDVALPTLDEGFKFLVLLSDSTDDEYRRVILNSPLYKEHEIKYDVKLKILNKVLDKQRREHPEGFNQDIKYKIVRTYLIKLAFHIQVMRIFKTTLPLNLTPEEENEFHDNVKNSVRVRIERESIKLANRSTP</sequence>
<gene>
    <name evidence="1" type="ORF">Amon01_000411400</name>
</gene>
<comment type="caution">
    <text evidence="1">The sequence shown here is derived from an EMBL/GenBank/DDBJ whole genome shotgun (WGS) entry which is preliminary data.</text>
</comment>
<name>A0A9W6YZX3_AMBMO</name>
<dbReference type="EMBL" id="BSXU01001902">
    <property type="protein sequence ID" value="GMG32213.1"/>
    <property type="molecule type" value="Genomic_DNA"/>
</dbReference>
<dbReference type="InterPro" id="IPR035189">
    <property type="entry name" value="Std1/Mth1"/>
</dbReference>
<proteinExistence type="predicted"/>